<dbReference type="EMBL" id="BSSA01000016">
    <property type="protein sequence ID" value="GLW72285.1"/>
    <property type="molecule type" value="Genomic_DNA"/>
</dbReference>
<dbReference type="RefSeq" id="WP_285737997.1">
    <property type="nucleotide sequence ID" value="NZ_BSSA01000016.1"/>
</dbReference>
<name>A0A9W6Q8I1_9ACTN</name>
<keyword evidence="2" id="KW-1133">Transmembrane helix</keyword>
<feature type="transmembrane region" description="Helical" evidence="2">
    <location>
        <begin position="44"/>
        <end position="66"/>
    </location>
</feature>
<feature type="compositionally biased region" description="Low complexity" evidence="1">
    <location>
        <begin position="292"/>
        <end position="304"/>
    </location>
</feature>
<evidence type="ECO:0000313" key="3">
    <source>
        <dbReference type="EMBL" id="GLW72285.1"/>
    </source>
</evidence>
<accession>A0A9W6Q8I1</accession>
<sequence>MTQAAPPEQRPVPEPGRLARWLPAPGPVGPPAAPGPGERRAWRIVGVLALACAVLVGAAVTGAVLVRQETAQERTYFEPVGQLDIDSGAAQVVVRSGGTDRVVVSERIGWALRKPTVVERMAEGRMSLSVDCPEARIPQGCSVSLEIQVPPTTTVHARSGSGLTEIVGLSGSVSAETGSGQIHLSEVSGPIWARSGSGQIIGTGLSASRAQLSSSSGDVTLQYDRPPDEVSTRLASGNLVLQLPDDHNRYRIDLSLDGGSQAVDQSLQDVDSPRLLDVTAASGTVTIGRTGGSRPPGRAGPASGREWRVRKPAVGALPV</sequence>
<feature type="compositionally biased region" description="Pro residues" evidence="1">
    <location>
        <begin position="24"/>
        <end position="34"/>
    </location>
</feature>
<feature type="region of interest" description="Disordered" evidence="1">
    <location>
        <begin position="286"/>
        <end position="305"/>
    </location>
</feature>
<dbReference type="Proteomes" id="UP001165041">
    <property type="component" value="Unassembled WGS sequence"/>
</dbReference>
<comment type="caution">
    <text evidence="3">The sequence shown here is derived from an EMBL/GenBank/DDBJ whole genome shotgun (WGS) entry which is preliminary data.</text>
</comment>
<dbReference type="AlphaFoldDB" id="A0A9W6Q8I1"/>
<evidence type="ECO:0000256" key="2">
    <source>
        <dbReference type="SAM" id="Phobius"/>
    </source>
</evidence>
<keyword evidence="2" id="KW-0812">Transmembrane</keyword>
<reference evidence="3" key="1">
    <citation type="submission" date="2023-02" db="EMBL/GenBank/DDBJ databases">
        <title>Kitasatospora phosalacinea NBRC 14627.</title>
        <authorList>
            <person name="Ichikawa N."/>
            <person name="Sato H."/>
            <person name="Tonouchi N."/>
        </authorList>
    </citation>
    <scope>NUCLEOTIDE SEQUENCE</scope>
    <source>
        <strain evidence="3">NBRC 14627</strain>
    </source>
</reference>
<keyword evidence="2" id="KW-0472">Membrane</keyword>
<evidence type="ECO:0000313" key="4">
    <source>
        <dbReference type="Proteomes" id="UP001165041"/>
    </source>
</evidence>
<proteinExistence type="predicted"/>
<evidence type="ECO:0008006" key="5">
    <source>
        <dbReference type="Google" id="ProtNLM"/>
    </source>
</evidence>
<organism evidence="3 4">
    <name type="scientific">Kitasatospora phosalacinea</name>
    <dbReference type="NCBI Taxonomy" id="2065"/>
    <lineage>
        <taxon>Bacteria</taxon>
        <taxon>Bacillati</taxon>
        <taxon>Actinomycetota</taxon>
        <taxon>Actinomycetes</taxon>
        <taxon>Kitasatosporales</taxon>
        <taxon>Streptomycetaceae</taxon>
        <taxon>Kitasatospora</taxon>
    </lineage>
</organism>
<feature type="region of interest" description="Disordered" evidence="1">
    <location>
        <begin position="1"/>
        <end position="35"/>
    </location>
</feature>
<gene>
    <name evidence="3" type="ORF">Kpho02_45840</name>
</gene>
<protein>
    <recommendedName>
        <fullName evidence="5">Adhesin domain-containing protein</fullName>
    </recommendedName>
</protein>
<evidence type="ECO:0000256" key="1">
    <source>
        <dbReference type="SAM" id="MobiDB-lite"/>
    </source>
</evidence>